<evidence type="ECO:0000256" key="1">
    <source>
        <dbReference type="SAM" id="MobiDB-lite"/>
    </source>
</evidence>
<gene>
    <name evidence="3" type="ORF">RIF23_18575</name>
</gene>
<protein>
    <recommendedName>
        <fullName evidence="5">Mce-associated membrane protein</fullName>
    </recommendedName>
</protein>
<sequence>MAKPLSDGQQRFFLAVVVVALVAFGIYLAWANFQDDDAPPPAADEDTEEGGAPAPMDVTDEDELDVFDWLPHSEEEFRSAAVTARDFAAAFGTYDHAESNEEYVDRMAELATDDFAETLTQGTGGSALREDLDEEERVSTGRADVLELRSITDEALVFVVDAQSIHESEDGASESLGEFAVTVTPEGGTWRVYDFQLADAGDYGEV</sequence>
<accession>A0ABU2HCK8</accession>
<comment type="caution">
    <text evidence="3">The sequence shown here is derived from an EMBL/GenBank/DDBJ whole genome shotgun (WGS) entry which is preliminary data.</text>
</comment>
<feature type="transmembrane region" description="Helical" evidence="2">
    <location>
        <begin position="12"/>
        <end position="30"/>
    </location>
</feature>
<organism evidence="3 4">
    <name type="scientific">Lipingzhangella rawalii</name>
    <dbReference type="NCBI Taxonomy" id="2055835"/>
    <lineage>
        <taxon>Bacteria</taxon>
        <taxon>Bacillati</taxon>
        <taxon>Actinomycetota</taxon>
        <taxon>Actinomycetes</taxon>
        <taxon>Streptosporangiales</taxon>
        <taxon>Nocardiopsidaceae</taxon>
        <taxon>Lipingzhangella</taxon>
    </lineage>
</organism>
<evidence type="ECO:0000256" key="2">
    <source>
        <dbReference type="SAM" id="Phobius"/>
    </source>
</evidence>
<reference evidence="4" key="1">
    <citation type="submission" date="2023-07" db="EMBL/GenBank/DDBJ databases">
        <title>Novel species in the genus Lipingzhangella isolated from Sambhar Salt Lake.</title>
        <authorList>
            <person name="Jiya N."/>
            <person name="Kajale S."/>
            <person name="Sharma A."/>
        </authorList>
    </citation>
    <scope>NUCLEOTIDE SEQUENCE [LARGE SCALE GENOMIC DNA]</scope>
    <source>
        <strain evidence="4">LS1_29</strain>
    </source>
</reference>
<proteinExistence type="predicted"/>
<evidence type="ECO:0008006" key="5">
    <source>
        <dbReference type="Google" id="ProtNLM"/>
    </source>
</evidence>
<feature type="compositionally biased region" description="Acidic residues" evidence="1">
    <location>
        <begin position="38"/>
        <end position="49"/>
    </location>
</feature>
<evidence type="ECO:0000313" key="4">
    <source>
        <dbReference type="Proteomes" id="UP001250214"/>
    </source>
</evidence>
<dbReference type="RefSeq" id="WP_310913868.1">
    <property type="nucleotide sequence ID" value="NZ_JAVLVT010000010.1"/>
</dbReference>
<keyword evidence="4" id="KW-1185">Reference proteome</keyword>
<evidence type="ECO:0000313" key="3">
    <source>
        <dbReference type="EMBL" id="MDS1272299.1"/>
    </source>
</evidence>
<keyword evidence="2" id="KW-1133">Transmembrane helix</keyword>
<keyword evidence="2" id="KW-0812">Transmembrane</keyword>
<feature type="region of interest" description="Disordered" evidence="1">
    <location>
        <begin position="38"/>
        <end position="58"/>
    </location>
</feature>
<dbReference type="Proteomes" id="UP001250214">
    <property type="component" value="Unassembled WGS sequence"/>
</dbReference>
<keyword evidence="2" id="KW-0472">Membrane</keyword>
<dbReference type="EMBL" id="JAVLVT010000010">
    <property type="protein sequence ID" value="MDS1272299.1"/>
    <property type="molecule type" value="Genomic_DNA"/>
</dbReference>
<name>A0ABU2HCK8_9ACTN</name>